<proteinExistence type="predicted"/>
<evidence type="ECO:0000313" key="1">
    <source>
        <dbReference type="EMBL" id="KYD33468.1"/>
    </source>
</evidence>
<dbReference type="SUPFAM" id="SSF111171">
    <property type="entry name" value="Rbstp2229 protein"/>
    <property type="match status" value="1"/>
</dbReference>
<dbReference type="AlphaFoldDB" id="A0A150NA06"/>
<dbReference type="PATRIC" id="fig|1422.17.peg.785"/>
<evidence type="ECO:0008006" key="3">
    <source>
        <dbReference type="Google" id="ProtNLM"/>
    </source>
</evidence>
<dbReference type="Gene3D" id="1.20.5.850">
    <property type="entry name" value="Rbstp2229 protein"/>
    <property type="match status" value="1"/>
</dbReference>
<reference evidence="1 2" key="1">
    <citation type="submission" date="2016-01" db="EMBL/GenBank/DDBJ databases">
        <title>Draft Genome Sequences of Seven Thermophilic Sporeformers Isolated from Foods.</title>
        <authorList>
            <person name="Berendsen E.M."/>
            <person name="Wells-Bennik M.H."/>
            <person name="Krawcyk A.O."/>
            <person name="De Jong A."/>
            <person name="Holsappel S."/>
            <person name="Eijlander R.T."/>
            <person name="Kuipers O.P."/>
        </authorList>
    </citation>
    <scope>NUCLEOTIDE SEQUENCE [LARGE SCALE GENOMIC DNA]</scope>
    <source>
        <strain evidence="1 2">B4114</strain>
    </source>
</reference>
<accession>A0A150NA06</accession>
<sequence length="50" mass="5954">MKTRETKRWRKERRALNASLKLPGRGKSISIEEIKQLLERYRAALRKTGE</sequence>
<organism evidence="1 2">
    <name type="scientific">Geobacillus stearothermophilus</name>
    <name type="common">Bacillus stearothermophilus</name>
    <dbReference type="NCBI Taxonomy" id="1422"/>
    <lineage>
        <taxon>Bacteria</taxon>
        <taxon>Bacillati</taxon>
        <taxon>Bacillota</taxon>
        <taxon>Bacilli</taxon>
        <taxon>Bacillales</taxon>
        <taxon>Anoxybacillaceae</taxon>
        <taxon>Geobacillus</taxon>
    </lineage>
</organism>
<dbReference type="InterPro" id="IPR036294">
    <property type="entry name" value="Rbstp2229-like_sf"/>
</dbReference>
<evidence type="ECO:0000313" key="2">
    <source>
        <dbReference type="Proteomes" id="UP000075517"/>
    </source>
</evidence>
<name>A0A150NA06_GEOSE</name>
<protein>
    <recommendedName>
        <fullName evidence="3">Phage protein</fullName>
    </recommendedName>
</protein>
<comment type="caution">
    <text evidence="1">The sequence shown here is derived from an EMBL/GenBank/DDBJ whole genome shotgun (WGS) entry which is preliminary data.</text>
</comment>
<gene>
    <name evidence="1" type="ORF">B4114_1078</name>
</gene>
<dbReference type="Proteomes" id="UP000075517">
    <property type="component" value="Unassembled WGS sequence"/>
</dbReference>
<dbReference type="EMBL" id="LQYY01000091">
    <property type="protein sequence ID" value="KYD33468.1"/>
    <property type="molecule type" value="Genomic_DNA"/>
</dbReference>